<name>X0YA03_9ZZZZ</name>
<dbReference type="GO" id="GO:0000725">
    <property type="term" value="P:recombinational repair"/>
    <property type="evidence" value="ECO:0007669"/>
    <property type="project" value="TreeGrafter"/>
</dbReference>
<dbReference type="Pfam" id="PF13541">
    <property type="entry name" value="ChlI"/>
    <property type="match status" value="1"/>
</dbReference>
<dbReference type="AlphaFoldDB" id="X0YA03"/>
<dbReference type="SUPFAM" id="SSF54211">
    <property type="entry name" value="Ribosomal protein S5 domain 2-like"/>
    <property type="match status" value="1"/>
</dbReference>
<protein>
    <recommendedName>
        <fullName evidence="2">DNA repair protein RadA</fullName>
    </recommendedName>
</protein>
<feature type="non-terminal residue" evidence="1">
    <location>
        <position position="1"/>
    </location>
</feature>
<dbReference type="Gene3D" id="3.30.230.10">
    <property type="match status" value="1"/>
</dbReference>
<accession>X0YA03</accession>
<dbReference type="GO" id="GO:0005829">
    <property type="term" value="C:cytosol"/>
    <property type="evidence" value="ECO:0007669"/>
    <property type="project" value="TreeGrafter"/>
</dbReference>
<dbReference type="EMBL" id="BARS01054094">
    <property type="protein sequence ID" value="GAG45543.1"/>
    <property type="molecule type" value="Genomic_DNA"/>
</dbReference>
<dbReference type="PANTHER" id="PTHR32472:SF10">
    <property type="entry name" value="DNA REPAIR PROTEIN RADA-LIKE PROTEIN"/>
    <property type="match status" value="1"/>
</dbReference>
<dbReference type="InterPro" id="IPR014721">
    <property type="entry name" value="Ribsml_uS5_D2-typ_fold_subgr"/>
</dbReference>
<proteinExistence type="predicted"/>
<organism evidence="1">
    <name type="scientific">marine sediment metagenome</name>
    <dbReference type="NCBI Taxonomy" id="412755"/>
    <lineage>
        <taxon>unclassified sequences</taxon>
        <taxon>metagenomes</taxon>
        <taxon>ecological metagenomes</taxon>
    </lineage>
</organism>
<evidence type="ECO:0008006" key="2">
    <source>
        <dbReference type="Google" id="ProtNLM"/>
    </source>
</evidence>
<gene>
    <name evidence="1" type="ORF">S01H1_80152</name>
</gene>
<sequence>GTRPLLVEIQALTSPTSFGLPRRNANGVDYNRLLMITAVLTKRARLSLGSQDIIVNVVGGIRVNEPAADLGIALAIASSLRNSRVNPDMVAIGEVGLSGELRAVSRLEKRLAEAAKLGFKFCLLPPLHAEQRMPPEIEPIAASSLSQAIRLGLEGQLSEAGE</sequence>
<evidence type="ECO:0000313" key="1">
    <source>
        <dbReference type="EMBL" id="GAG45543.1"/>
    </source>
</evidence>
<reference evidence="1" key="1">
    <citation type="journal article" date="2014" name="Front. Microbiol.">
        <title>High frequency of phylogenetically diverse reductive dehalogenase-homologous genes in deep subseafloor sedimentary metagenomes.</title>
        <authorList>
            <person name="Kawai M."/>
            <person name="Futagami T."/>
            <person name="Toyoda A."/>
            <person name="Takaki Y."/>
            <person name="Nishi S."/>
            <person name="Hori S."/>
            <person name="Arai W."/>
            <person name="Tsubouchi T."/>
            <person name="Morono Y."/>
            <person name="Uchiyama I."/>
            <person name="Ito T."/>
            <person name="Fujiyama A."/>
            <person name="Inagaki F."/>
            <person name="Takami H."/>
        </authorList>
    </citation>
    <scope>NUCLEOTIDE SEQUENCE</scope>
    <source>
        <strain evidence="1">Expedition CK06-06</strain>
    </source>
</reference>
<comment type="caution">
    <text evidence="1">The sequence shown here is derived from an EMBL/GenBank/DDBJ whole genome shotgun (WGS) entry which is preliminary data.</text>
</comment>
<dbReference type="InterPro" id="IPR020568">
    <property type="entry name" value="Ribosomal_Su5_D2-typ_SF"/>
</dbReference>
<dbReference type="PANTHER" id="PTHR32472">
    <property type="entry name" value="DNA REPAIR PROTEIN RADA"/>
    <property type="match status" value="1"/>
</dbReference>